<feature type="signal peptide" evidence="2">
    <location>
        <begin position="1"/>
        <end position="18"/>
    </location>
</feature>
<dbReference type="Gene3D" id="2.60.40.1220">
    <property type="match status" value="1"/>
</dbReference>
<accession>A0A8T9QCY5</accession>
<dbReference type="SUPFAM" id="SSF69318">
    <property type="entry name" value="Integrin alpha N-terminal domain"/>
    <property type="match status" value="1"/>
</dbReference>
<proteinExistence type="predicted"/>
<sequence>MKNLLLCSICLLTVTAQAQTPTITGLLPTRNSVNAPRATAVTITTAQPIDPVTITNVQVNSRVAGGKKAGTYTQSGNSIIFTPTTAFQPGEKVQVSVPNTVKSLTNVGVPAQVYEFITAAPALGGGAFSPPATNAELIVANGPRTVLMADIDGDTDLDLVSANSGVQGDDVSTVNIYRNSGLNSGNFVAPTVGGRFDIDRGESAITLGDIDGDGDLDLVNACNAGLVEVRRNDGVNSGNFTVPANKTTIPLVQTPGAVRLGDLDGDGDLDMLVNYQGGVGTISLRLNRGLNTGDFVAPAVGAELSAGGFFRMELGDIDSDGDLDILGLSTTDVAYVLLNNGLNTARFVSGFSFQIEYPVYGMGLGDVTGDGRIDLVVNRWSPANVVEVWRNTGNRKFELHSSVGVAVRPVELALGDVDGDGDLDVVVGNEDPALARRQ</sequence>
<dbReference type="InterPro" id="IPR032812">
    <property type="entry name" value="SbsA_Ig"/>
</dbReference>
<dbReference type="AlphaFoldDB" id="A0A8T9QCY5"/>
<dbReference type="InterPro" id="IPR014755">
    <property type="entry name" value="Cu-Rt/internalin_Ig-like"/>
</dbReference>
<evidence type="ECO:0000313" key="4">
    <source>
        <dbReference type="EMBL" id="UOQ73700.1"/>
    </source>
</evidence>
<reference evidence="4" key="1">
    <citation type="submission" date="2022-04" db="EMBL/GenBank/DDBJ databases">
        <title>Hymenobacter sp. isolated from the air.</title>
        <authorList>
            <person name="Won M."/>
            <person name="Lee C.-M."/>
            <person name="Woen H.-Y."/>
            <person name="Kwon S.-W."/>
        </authorList>
    </citation>
    <scope>NUCLEOTIDE SEQUENCE</scope>
    <source>
        <strain evidence="4">5116S-3</strain>
    </source>
</reference>
<dbReference type="EMBL" id="CP095046">
    <property type="protein sequence ID" value="UOQ73700.1"/>
    <property type="molecule type" value="Genomic_DNA"/>
</dbReference>
<evidence type="ECO:0000259" key="3">
    <source>
        <dbReference type="Pfam" id="PF13205"/>
    </source>
</evidence>
<evidence type="ECO:0000256" key="1">
    <source>
        <dbReference type="ARBA" id="ARBA00022729"/>
    </source>
</evidence>
<evidence type="ECO:0000313" key="5">
    <source>
        <dbReference type="Proteomes" id="UP000831796"/>
    </source>
</evidence>
<feature type="domain" description="SbsA Ig-like" evidence="3">
    <location>
        <begin position="19"/>
        <end position="106"/>
    </location>
</feature>
<dbReference type="RefSeq" id="WP_244677050.1">
    <property type="nucleotide sequence ID" value="NZ_CP095046.1"/>
</dbReference>
<feature type="chain" id="PRO_5035742556" evidence="2">
    <location>
        <begin position="19"/>
        <end position="438"/>
    </location>
</feature>
<protein>
    <submittedName>
        <fullName evidence="4">FG-GAP-like repeat-containing protein</fullName>
    </submittedName>
</protein>
<organism evidence="4 5">
    <name type="scientific">Hymenobacter cellulosilyticus</name>
    <dbReference type="NCBI Taxonomy" id="2932248"/>
    <lineage>
        <taxon>Bacteria</taxon>
        <taxon>Pseudomonadati</taxon>
        <taxon>Bacteroidota</taxon>
        <taxon>Cytophagia</taxon>
        <taxon>Cytophagales</taxon>
        <taxon>Hymenobacteraceae</taxon>
        <taxon>Hymenobacter</taxon>
    </lineage>
</organism>
<dbReference type="Pfam" id="PF13517">
    <property type="entry name" value="FG-GAP_3"/>
    <property type="match status" value="2"/>
</dbReference>
<dbReference type="InterPro" id="IPR028994">
    <property type="entry name" value="Integrin_alpha_N"/>
</dbReference>
<evidence type="ECO:0000256" key="2">
    <source>
        <dbReference type="SAM" id="SignalP"/>
    </source>
</evidence>
<dbReference type="Proteomes" id="UP000831796">
    <property type="component" value="Chromosome"/>
</dbReference>
<dbReference type="Pfam" id="PF13205">
    <property type="entry name" value="Big_5"/>
    <property type="match status" value="1"/>
</dbReference>
<gene>
    <name evidence="4" type="ORF">MUN79_07200</name>
</gene>
<dbReference type="Gene3D" id="2.130.10.130">
    <property type="entry name" value="Integrin alpha, N-terminal"/>
    <property type="match status" value="2"/>
</dbReference>
<keyword evidence="1 2" id="KW-0732">Signal</keyword>
<dbReference type="KEGG" id="hcu:MUN79_07200"/>
<keyword evidence="5" id="KW-1185">Reference proteome</keyword>
<dbReference type="PANTHER" id="PTHR46580:SF4">
    <property type="entry name" value="ATP_GTP-BINDING PROTEIN"/>
    <property type="match status" value="1"/>
</dbReference>
<dbReference type="PANTHER" id="PTHR46580">
    <property type="entry name" value="SENSOR KINASE-RELATED"/>
    <property type="match status" value="1"/>
</dbReference>
<name>A0A8T9QCY5_9BACT</name>
<dbReference type="InterPro" id="IPR013517">
    <property type="entry name" value="FG-GAP"/>
</dbReference>